<proteinExistence type="predicted"/>
<dbReference type="InterPro" id="IPR029063">
    <property type="entry name" value="SAM-dependent_MTases_sf"/>
</dbReference>
<dbReference type="Proteomes" id="UP000599312">
    <property type="component" value="Unassembled WGS sequence"/>
</dbReference>
<dbReference type="InterPro" id="IPR013216">
    <property type="entry name" value="Methyltransf_11"/>
</dbReference>
<dbReference type="AlphaFoldDB" id="A0A931FSQ2"/>
<evidence type="ECO:0000259" key="1">
    <source>
        <dbReference type="Pfam" id="PF08241"/>
    </source>
</evidence>
<comment type="caution">
    <text evidence="2">The sequence shown here is derived from an EMBL/GenBank/DDBJ whole genome shotgun (WGS) entry which is preliminary data.</text>
</comment>
<keyword evidence="3" id="KW-1185">Reference proteome</keyword>
<name>A0A931FSQ2_9HYPH</name>
<feature type="domain" description="Methyltransferase type 11" evidence="1">
    <location>
        <begin position="110"/>
        <end position="185"/>
    </location>
</feature>
<keyword evidence="2" id="KW-0489">Methyltransferase</keyword>
<dbReference type="Gene3D" id="3.40.50.150">
    <property type="entry name" value="Vaccinia Virus protein VP39"/>
    <property type="match status" value="1"/>
</dbReference>
<dbReference type="CDD" id="cd02440">
    <property type="entry name" value="AdoMet_MTases"/>
    <property type="match status" value="1"/>
</dbReference>
<evidence type="ECO:0000313" key="3">
    <source>
        <dbReference type="Proteomes" id="UP000599312"/>
    </source>
</evidence>
<keyword evidence="2" id="KW-0808">Transferase</keyword>
<accession>A0A931FSQ2</accession>
<organism evidence="2 3">
    <name type="scientific">Microvirga alba</name>
    <dbReference type="NCBI Taxonomy" id="2791025"/>
    <lineage>
        <taxon>Bacteria</taxon>
        <taxon>Pseudomonadati</taxon>
        <taxon>Pseudomonadota</taxon>
        <taxon>Alphaproteobacteria</taxon>
        <taxon>Hyphomicrobiales</taxon>
        <taxon>Methylobacteriaceae</taxon>
        <taxon>Microvirga</taxon>
    </lineage>
</organism>
<reference evidence="2" key="1">
    <citation type="submission" date="2020-11" db="EMBL/GenBank/DDBJ databases">
        <authorList>
            <person name="Kim M.K."/>
        </authorList>
    </citation>
    <scope>NUCLEOTIDE SEQUENCE</scope>
    <source>
        <strain evidence="2">BT350</strain>
    </source>
</reference>
<gene>
    <name evidence="2" type="ORF">I2H38_11060</name>
</gene>
<protein>
    <submittedName>
        <fullName evidence="2">Class I SAM-dependent methyltransferase</fullName>
    </submittedName>
</protein>
<dbReference type="EMBL" id="JADQDO010000004">
    <property type="protein sequence ID" value="MBF9233916.1"/>
    <property type="molecule type" value="Genomic_DNA"/>
</dbReference>
<evidence type="ECO:0000313" key="2">
    <source>
        <dbReference type="EMBL" id="MBF9233916.1"/>
    </source>
</evidence>
<dbReference type="GO" id="GO:0008757">
    <property type="term" value="F:S-adenosylmethionine-dependent methyltransferase activity"/>
    <property type="evidence" value="ECO:0007669"/>
    <property type="project" value="InterPro"/>
</dbReference>
<dbReference type="GO" id="GO:0032259">
    <property type="term" value="P:methylation"/>
    <property type="evidence" value="ECO:0007669"/>
    <property type="project" value="UniProtKB-KW"/>
</dbReference>
<sequence>MDDVMLKSVVSKSIPYPIIELSRRALYFGFSHKCYVCEAHVRRFLPQGYGYALLERLQVVGGMYKVDDCCPVCHASDRDRLVKFYLERHVFNGEGSARTVTHIAPEKGLTKYIARKAGARYVAGDIEPQRYRHLNSVRRMDLLDIPLESGSIDVFVCNHVLEHIVDDISAMREIRRVLSPRGIAILQVPLSLKLKESIEGDGSEPEDEKIRLYGQRDHVRIYTEADYTARLEAAGFLVEHYSAFDVDHVAATELRLNPLEVLHICRPNQAVRL</sequence>
<dbReference type="SUPFAM" id="SSF53335">
    <property type="entry name" value="S-adenosyl-L-methionine-dependent methyltransferases"/>
    <property type="match status" value="1"/>
</dbReference>
<dbReference type="RefSeq" id="WP_196271897.1">
    <property type="nucleotide sequence ID" value="NZ_JADQDO010000004.1"/>
</dbReference>
<dbReference type="Pfam" id="PF08241">
    <property type="entry name" value="Methyltransf_11"/>
    <property type="match status" value="1"/>
</dbReference>